<evidence type="ECO:0000313" key="5">
    <source>
        <dbReference type="Proteomes" id="UP000823775"/>
    </source>
</evidence>
<comment type="caution">
    <text evidence="4">The sequence shown here is derived from an EMBL/GenBank/DDBJ whole genome shotgun (WGS) entry which is preliminary data.</text>
</comment>
<dbReference type="Pfam" id="PF02458">
    <property type="entry name" value="Transferase"/>
    <property type="match status" value="1"/>
</dbReference>
<comment type="similarity">
    <text evidence="1">Belongs to the plant acyltransferase family.</text>
</comment>
<evidence type="ECO:0000256" key="2">
    <source>
        <dbReference type="ARBA" id="ARBA00022679"/>
    </source>
</evidence>
<sequence length="216" mass="25206">MPIVIVQITEPEMRPGSVYEPRPHRDGWLPTFTFINEWSKCVDWKFRRENRFPEFHCLTFSPIEDLSKLLLPRVPQRKIVRRLNCSQEAIHQRRFHFEAQRGNTVKETIIACDKTSPEDVVTAVANIYNGSFIGPEWGGSEEVDMYTSSSLCRFPIQEADFGWGKPCLMHFGSRHNQCCWLYDAECGNGICVQMDLKETNVHLFECEDDIKSFFEF</sequence>
<evidence type="ECO:0000313" key="4">
    <source>
        <dbReference type="EMBL" id="MCD9559059.1"/>
    </source>
</evidence>
<dbReference type="PANTHER" id="PTHR31623">
    <property type="entry name" value="F21J9.9"/>
    <property type="match status" value="1"/>
</dbReference>
<dbReference type="PANTHER" id="PTHR31623:SF61">
    <property type="entry name" value="ACETYL-COA-BENZYLALCOHOL ACETYLTRANSFERASE-LIKE"/>
    <property type="match status" value="1"/>
</dbReference>
<organism evidence="4 5">
    <name type="scientific">Datura stramonium</name>
    <name type="common">Jimsonweed</name>
    <name type="synonym">Common thornapple</name>
    <dbReference type="NCBI Taxonomy" id="4076"/>
    <lineage>
        <taxon>Eukaryota</taxon>
        <taxon>Viridiplantae</taxon>
        <taxon>Streptophyta</taxon>
        <taxon>Embryophyta</taxon>
        <taxon>Tracheophyta</taxon>
        <taxon>Spermatophyta</taxon>
        <taxon>Magnoliopsida</taxon>
        <taxon>eudicotyledons</taxon>
        <taxon>Gunneridae</taxon>
        <taxon>Pentapetalae</taxon>
        <taxon>asterids</taxon>
        <taxon>lamiids</taxon>
        <taxon>Solanales</taxon>
        <taxon>Solanaceae</taxon>
        <taxon>Solanoideae</taxon>
        <taxon>Datureae</taxon>
        <taxon>Datura</taxon>
    </lineage>
</organism>
<accession>A0ABS8UJL0</accession>
<dbReference type="Proteomes" id="UP000823775">
    <property type="component" value="Unassembled WGS sequence"/>
</dbReference>
<reference evidence="4 5" key="1">
    <citation type="journal article" date="2021" name="BMC Genomics">
        <title>Datura genome reveals duplications of psychoactive alkaloid biosynthetic genes and high mutation rate following tissue culture.</title>
        <authorList>
            <person name="Rajewski A."/>
            <person name="Carter-House D."/>
            <person name="Stajich J."/>
            <person name="Litt A."/>
        </authorList>
    </citation>
    <scope>NUCLEOTIDE SEQUENCE [LARGE SCALE GENOMIC DNA]</scope>
    <source>
        <strain evidence="4">AR-01</strain>
    </source>
</reference>
<evidence type="ECO:0000256" key="3">
    <source>
        <dbReference type="ARBA" id="ARBA00023315"/>
    </source>
</evidence>
<proteinExistence type="inferred from homology"/>
<keyword evidence="5" id="KW-1185">Reference proteome</keyword>
<dbReference type="Gene3D" id="3.30.559.10">
    <property type="entry name" value="Chloramphenicol acetyltransferase-like domain"/>
    <property type="match status" value="1"/>
</dbReference>
<name>A0ABS8UJL0_DATST</name>
<dbReference type="InterPro" id="IPR023213">
    <property type="entry name" value="CAT-like_dom_sf"/>
</dbReference>
<gene>
    <name evidence="4" type="ORF">HAX54_016788</name>
</gene>
<keyword evidence="3" id="KW-0012">Acyltransferase</keyword>
<evidence type="ECO:0000256" key="1">
    <source>
        <dbReference type="ARBA" id="ARBA00009861"/>
    </source>
</evidence>
<keyword evidence="2" id="KW-0808">Transferase</keyword>
<protein>
    <submittedName>
        <fullName evidence="4">Uncharacterized protein</fullName>
    </submittedName>
</protein>
<dbReference type="EMBL" id="JACEIK010002092">
    <property type="protein sequence ID" value="MCD9559059.1"/>
    <property type="molecule type" value="Genomic_DNA"/>
</dbReference>